<name>A0AA86V339_9EUKA</name>
<evidence type="ECO:0000313" key="5">
    <source>
        <dbReference type="Proteomes" id="UP001642409"/>
    </source>
</evidence>
<proteinExistence type="predicted"/>
<dbReference type="InterPro" id="IPR011009">
    <property type="entry name" value="Kinase-like_dom_sf"/>
</dbReference>
<dbReference type="EMBL" id="CAXDID020000268">
    <property type="protein sequence ID" value="CAL6067592.1"/>
    <property type="molecule type" value="Genomic_DNA"/>
</dbReference>
<dbReference type="InterPro" id="IPR051177">
    <property type="entry name" value="CIK-Related_Protein"/>
</dbReference>
<reference evidence="3" key="1">
    <citation type="submission" date="2023-06" db="EMBL/GenBank/DDBJ databases">
        <authorList>
            <person name="Kurt Z."/>
        </authorList>
    </citation>
    <scope>NUCLEOTIDE SEQUENCE</scope>
</reference>
<dbReference type="AlphaFoldDB" id="A0AA86V339"/>
<dbReference type="GO" id="GO:0004672">
    <property type="term" value="F:protein kinase activity"/>
    <property type="evidence" value="ECO:0007669"/>
    <property type="project" value="InterPro"/>
</dbReference>
<dbReference type="PANTHER" id="PTHR12984">
    <property type="entry name" value="SCY1-RELATED S/T PROTEIN KINASE-LIKE"/>
    <property type="match status" value="1"/>
</dbReference>
<evidence type="ECO:0000256" key="1">
    <source>
        <dbReference type="SAM" id="MobiDB-lite"/>
    </source>
</evidence>
<keyword evidence="4" id="KW-0808">Transferase</keyword>
<sequence>MFGFKKLCKDYDVSEQVGFAGTHGLWAIYNAVHKKTNTPATVWVMEKKPIEKLWFKKDQTSLKKLFDYMRMDAMAPSGAKTGLQLFERMEDDSSYYLYVTERVVGSLMSMWYQVGDLTLAKNASFSSTDPVEAAKTRPILKYTSPDAVLFGVTTALDDLSILHQAGVTHGNLTPANIVVTSQGEWRVCGFGFSENSVVQFEFSNDYSPFFRPSGAFMTPKQASSKCSTAQTDVAQLFTSIYAVFGGRPPHYDFFAELQKEKMPNGESLVVSVAEKLMGICQSGSAWSVSPQTAIQHANQTERFWVTFASKASSYYPLQYLGGLAGVIQIACKEQANGAQVSHQFIQNNPFCAMALEICSLEREGAFTGKVSTQLSTTVLNLLSSSLPKLVANKYITSDFIQISLLNRVIGLLSNKDYHKDLISLIISMNEILQIPPYELFLLFEPIIISHTMSTYRSMYPNASKSAPYQAFTGVTLSIGGMNQTNLKPETVTVKYTSPYNDIPLEKGMKEKDRERFCPVMDALLNEKGAGVIHSINQALYKNLLFFFSPKIGGRSHYYTLNFVIGCIACENDLVSGEVLGYLADSVILFTDKNWMMEETQLAANKVANAMSDIGSKFANLAQTQEEKEAAESSKKPQINYKQPITSVLTPAIGTIIKSSKNGAQIGNALVCLGKISNYFTDEQISRILLPQINDALDNIQTYAKAIKGFANFTKVIFRRCSARTVSSLFLPRLTRMCFVNELIGTELDEVRAVCDEIYQFFTEEVYKRVKETMPAERPVIGQTQAEYDPWGQQQQQTQQQAYQQPAAVQQTQQYSQQQTQNYGYDQSGYDYQQSYQQPAAQAPAAQTQNYDNWGQQGGWEQSQSQSQPSKPAGNGLLDW</sequence>
<feature type="compositionally biased region" description="Low complexity" evidence="1">
    <location>
        <begin position="858"/>
        <end position="867"/>
    </location>
</feature>
<dbReference type="SUPFAM" id="SSF56112">
    <property type="entry name" value="Protein kinase-like (PK-like)"/>
    <property type="match status" value="1"/>
</dbReference>
<keyword evidence="4" id="KW-0418">Kinase</keyword>
<dbReference type="PROSITE" id="PS50011">
    <property type="entry name" value="PROTEIN_KINASE_DOM"/>
    <property type="match status" value="1"/>
</dbReference>
<keyword evidence="5" id="KW-1185">Reference proteome</keyword>
<gene>
    <name evidence="4" type="ORF">HINF_LOCUS53098</name>
    <name evidence="3" type="ORF">HINF_LOCUS61996</name>
</gene>
<feature type="region of interest" description="Disordered" evidence="1">
    <location>
        <begin position="821"/>
        <end position="879"/>
    </location>
</feature>
<dbReference type="Proteomes" id="UP001642409">
    <property type="component" value="Unassembled WGS sequence"/>
</dbReference>
<feature type="compositionally biased region" description="Low complexity" evidence="1">
    <location>
        <begin position="821"/>
        <end position="848"/>
    </location>
</feature>
<reference evidence="4 5" key="2">
    <citation type="submission" date="2024-07" db="EMBL/GenBank/DDBJ databases">
        <authorList>
            <person name="Akdeniz Z."/>
        </authorList>
    </citation>
    <scope>NUCLEOTIDE SEQUENCE [LARGE SCALE GENOMIC DNA]</scope>
</reference>
<dbReference type="InterPro" id="IPR000719">
    <property type="entry name" value="Prot_kinase_dom"/>
</dbReference>
<organism evidence="3">
    <name type="scientific">Hexamita inflata</name>
    <dbReference type="NCBI Taxonomy" id="28002"/>
    <lineage>
        <taxon>Eukaryota</taxon>
        <taxon>Metamonada</taxon>
        <taxon>Diplomonadida</taxon>
        <taxon>Hexamitidae</taxon>
        <taxon>Hexamitinae</taxon>
        <taxon>Hexamita</taxon>
    </lineage>
</organism>
<dbReference type="PANTHER" id="PTHR12984:SF3">
    <property type="entry name" value="N-TERMINAL KINASE-LIKE PROTEIN"/>
    <property type="match status" value="1"/>
</dbReference>
<accession>A0AA86V339</accession>
<evidence type="ECO:0000313" key="3">
    <source>
        <dbReference type="EMBL" id="CAI9974351.1"/>
    </source>
</evidence>
<evidence type="ECO:0000259" key="2">
    <source>
        <dbReference type="PROSITE" id="PS50011"/>
    </source>
</evidence>
<evidence type="ECO:0000313" key="4">
    <source>
        <dbReference type="EMBL" id="CAL6067592.1"/>
    </source>
</evidence>
<feature type="domain" description="Protein kinase" evidence="2">
    <location>
        <begin position="14"/>
        <end position="405"/>
    </location>
</feature>
<protein>
    <submittedName>
        <fullName evidence="4">Kinase</fullName>
    </submittedName>
    <submittedName>
        <fullName evidence="3">SCY1</fullName>
    </submittedName>
</protein>
<dbReference type="Gene3D" id="1.10.510.10">
    <property type="entry name" value="Transferase(Phosphotransferase) domain 1"/>
    <property type="match status" value="1"/>
</dbReference>
<dbReference type="GO" id="GO:0005524">
    <property type="term" value="F:ATP binding"/>
    <property type="evidence" value="ECO:0007669"/>
    <property type="project" value="InterPro"/>
</dbReference>
<comment type="caution">
    <text evidence="3">The sequence shown here is derived from an EMBL/GenBank/DDBJ whole genome shotgun (WGS) entry which is preliminary data.</text>
</comment>
<dbReference type="EMBL" id="CATOUU010001142">
    <property type="protein sequence ID" value="CAI9974351.1"/>
    <property type="molecule type" value="Genomic_DNA"/>
</dbReference>